<dbReference type="Gene3D" id="2.60.120.260">
    <property type="entry name" value="Galactose-binding domain-like"/>
    <property type="match status" value="2"/>
</dbReference>
<accession>A0A4Q7S5T1</accession>
<dbReference type="RefSeq" id="WP_130389700.1">
    <property type="nucleotide sequence ID" value="NZ_SGXM01000001.1"/>
</dbReference>
<dbReference type="OrthoDB" id="9806702at2"/>
<evidence type="ECO:0000256" key="9">
    <source>
        <dbReference type="ARBA" id="ARBA00022636"/>
    </source>
</evidence>
<evidence type="ECO:0000256" key="7">
    <source>
        <dbReference type="ARBA" id="ARBA00022475"/>
    </source>
</evidence>
<evidence type="ECO:0000256" key="5">
    <source>
        <dbReference type="ARBA" id="ARBA00011437"/>
    </source>
</evidence>
<comment type="function">
    <text evidence="1 15">Binds the cellulose synthase activator, bis-(3'-5') cyclic diguanylic acid (c-di-GMP).</text>
</comment>
<dbReference type="PANTHER" id="PTHR39083">
    <property type="entry name" value="CYCLIC DI-GMP-BINDING PROTEIN"/>
    <property type="match status" value="1"/>
</dbReference>
<comment type="pathway">
    <text evidence="3 15">Glycan metabolism; bacterial cellulose biosynthesis.</text>
</comment>
<keyword evidence="18" id="KW-1185">Reference proteome</keyword>
<evidence type="ECO:0000256" key="15">
    <source>
        <dbReference type="RuleBase" id="RU365021"/>
    </source>
</evidence>
<dbReference type="NCBIfam" id="NF008323">
    <property type="entry name" value="PRK11114.1-1"/>
    <property type="match status" value="1"/>
</dbReference>
<evidence type="ECO:0000256" key="3">
    <source>
        <dbReference type="ARBA" id="ARBA00005186"/>
    </source>
</evidence>
<evidence type="ECO:0000256" key="10">
    <source>
        <dbReference type="ARBA" id="ARBA00022692"/>
    </source>
</evidence>
<dbReference type="GO" id="GO:0030244">
    <property type="term" value="P:cellulose biosynthetic process"/>
    <property type="evidence" value="ECO:0007669"/>
    <property type="project" value="UniProtKB-KW"/>
</dbReference>
<dbReference type="InterPro" id="IPR018513">
    <property type="entry name" value="Cell_synthase_bac"/>
</dbReference>
<evidence type="ECO:0000313" key="18">
    <source>
        <dbReference type="Proteomes" id="UP000291078"/>
    </source>
</evidence>
<dbReference type="NCBIfam" id="NF008326">
    <property type="entry name" value="PRK11114.1-5"/>
    <property type="match status" value="1"/>
</dbReference>
<dbReference type="GO" id="GO:0006011">
    <property type="term" value="P:UDP-alpha-D-glucose metabolic process"/>
    <property type="evidence" value="ECO:0007669"/>
    <property type="project" value="InterPro"/>
</dbReference>
<proteinExistence type="inferred from homology"/>
<sequence>MRELLSGLRHIGQFRLRRNARPVLLTALLPALLCLAELPRAAAQPAPSPPAAPAVPDAPAAAPAPAAPPVGRAQTVTFAQMGANYTIPLRGLDPDRTVNVGVRLDEVVTAARLKLVFTYSPALIFPLSHLKVRLNDEVVATLPLDKEHAGQQVSREIDLDPRFFTDFNRINVQLIAHYTLDHCEDPYHSTLWTDISPTSSLTLTKAAITLPDSLALLPAPFFDRRDNRRVTVPFMLPANADPLTLRAAGVVASWLGGLASYRELRFPVASGAPADAHAIALVLPNAQPDGIRIEKIEGPSVSVMPNPANPARKLLVLAGRTPQELEIAANAVVLGKAAMAGPRAAVQSVDLGRPRRPYDAPAWAPVDRPVLFRELVTDPQQLQVSGANPDAIRVNLKVPADLFGWNDRSVPLSMKYRYTAPSTYNDSVLSVDVNDQLVRSYRLKPLTVQTDENVVAVPLLSGGSATVSSSILIPAFRVGSNNQMQFRFHIDSQKTGLCASSAANVARAAVDPDSSIDFSGFLHYAALPNLAFFANSGYPFTRMADLSDTAIVIPDAPTPVDQEALLTVLGHMGKWTGLPSLRVTVAPARSIDSVKDRNLVVIGTGSAAQVLQRWGKSLPLLIEQGKTEITLRDQRTHAWSNWLSGIDEENISPAGRAILSADGPMAALIGFESPYGERRSVVALTASSDERVRDVLDVLEDPGKVSQIRGDLTVIRQRELEGLRLGDTYYVGNLPWYARLWMTMSAHPALLAIAGIVAGLLVALTLFWALGRLAARRNGG</sequence>
<evidence type="ECO:0000256" key="1">
    <source>
        <dbReference type="ARBA" id="ARBA00002057"/>
    </source>
</evidence>
<comment type="caution">
    <text evidence="17">The sequence shown here is derived from an EMBL/GenBank/DDBJ whole genome shotgun (WGS) entry which is preliminary data.</text>
</comment>
<evidence type="ECO:0000256" key="4">
    <source>
        <dbReference type="ARBA" id="ARBA00010714"/>
    </source>
</evidence>
<keyword evidence="12 15" id="KW-1133">Transmembrane helix</keyword>
<dbReference type="UniPathway" id="UPA00694"/>
<evidence type="ECO:0000256" key="11">
    <source>
        <dbReference type="ARBA" id="ARBA00022916"/>
    </source>
</evidence>
<organism evidence="17 18">
    <name type="scientific">Cupriavidus agavae</name>
    <dbReference type="NCBI Taxonomy" id="1001822"/>
    <lineage>
        <taxon>Bacteria</taxon>
        <taxon>Pseudomonadati</taxon>
        <taxon>Pseudomonadota</taxon>
        <taxon>Betaproteobacteria</taxon>
        <taxon>Burkholderiales</taxon>
        <taxon>Burkholderiaceae</taxon>
        <taxon>Cupriavidus</taxon>
    </lineage>
</organism>
<feature type="region of interest" description="Disordered" evidence="16">
    <location>
        <begin position="45"/>
        <end position="69"/>
    </location>
</feature>
<keyword evidence="7 15" id="KW-1003">Cell membrane</keyword>
<evidence type="ECO:0000256" key="16">
    <source>
        <dbReference type="SAM" id="MobiDB-lite"/>
    </source>
</evidence>
<evidence type="ECO:0000256" key="2">
    <source>
        <dbReference type="ARBA" id="ARBA00004377"/>
    </source>
</evidence>
<dbReference type="PANTHER" id="PTHR39083:SF1">
    <property type="entry name" value="CYCLIC DI-GMP-BINDING PROTEIN"/>
    <property type="match status" value="1"/>
</dbReference>
<feature type="transmembrane region" description="Helical" evidence="15">
    <location>
        <begin position="749"/>
        <end position="770"/>
    </location>
</feature>
<dbReference type="Pfam" id="PF03170">
    <property type="entry name" value="BcsB"/>
    <property type="match status" value="1"/>
</dbReference>
<dbReference type="InterPro" id="IPR003920">
    <property type="entry name" value="Cell_synth_B"/>
</dbReference>
<dbReference type="PRINTS" id="PR01440">
    <property type="entry name" value="CELLSNTHASEB"/>
</dbReference>
<comment type="similarity">
    <text evidence="4 15">Belongs to the AcsB/BcsB family.</text>
</comment>
<comment type="subunit">
    <text evidence="5 15">Tightly associated with the cellulose synthase catalytic subunit.</text>
</comment>
<keyword evidence="10 15" id="KW-0812">Transmembrane</keyword>
<dbReference type="EMBL" id="SGXM01000001">
    <property type="protein sequence ID" value="RZT41685.1"/>
    <property type="molecule type" value="Genomic_DNA"/>
</dbReference>
<evidence type="ECO:0000256" key="13">
    <source>
        <dbReference type="ARBA" id="ARBA00023136"/>
    </source>
</evidence>
<reference evidence="17 18" key="1">
    <citation type="journal article" date="2015" name="Stand. Genomic Sci.">
        <title>Genomic Encyclopedia of Bacterial and Archaeal Type Strains, Phase III: the genomes of soil and plant-associated and newly described type strains.</title>
        <authorList>
            <person name="Whitman W.B."/>
            <person name="Woyke T."/>
            <person name="Klenk H.P."/>
            <person name="Zhou Y."/>
            <person name="Lilburn T.G."/>
            <person name="Beck B.J."/>
            <person name="De Vos P."/>
            <person name="Vandamme P."/>
            <person name="Eisen J.A."/>
            <person name="Garrity G."/>
            <person name="Hugenholtz P."/>
            <person name="Kyrpides N.C."/>
        </authorList>
    </citation>
    <scope>NUCLEOTIDE SEQUENCE [LARGE SCALE GENOMIC DNA]</scope>
    <source>
        <strain evidence="17 18">ASC-9842</strain>
    </source>
</reference>
<evidence type="ECO:0000256" key="14">
    <source>
        <dbReference type="ARBA" id="ARBA00033444"/>
    </source>
</evidence>
<evidence type="ECO:0000256" key="12">
    <source>
        <dbReference type="ARBA" id="ARBA00022989"/>
    </source>
</evidence>
<keyword evidence="11 15" id="KW-0135">Cellulose biosynthesis</keyword>
<dbReference type="Proteomes" id="UP000291078">
    <property type="component" value="Unassembled WGS sequence"/>
</dbReference>
<dbReference type="AlphaFoldDB" id="A0A4Q7S5T1"/>
<comment type="subcellular location">
    <subcellularLocation>
        <location evidence="2">Cell inner membrane</location>
        <topology evidence="2">Single-pass membrane protein</topology>
    </subcellularLocation>
</comment>
<name>A0A4Q7S5T1_9BURK</name>
<evidence type="ECO:0000313" key="17">
    <source>
        <dbReference type="EMBL" id="RZT41685.1"/>
    </source>
</evidence>
<evidence type="ECO:0000256" key="6">
    <source>
        <dbReference type="ARBA" id="ARBA00021844"/>
    </source>
</evidence>
<protein>
    <recommendedName>
        <fullName evidence="6 15">Cyclic di-GMP-binding protein</fullName>
    </recommendedName>
    <alternativeName>
        <fullName evidence="14 15">Cellulose synthase regulatory subunit</fullName>
    </alternativeName>
</protein>
<evidence type="ECO:0000256" key="8">
    <source>
        <dbReference type="ARBA" id="ARBA00022519"/>
    </source>
</evidence>
<keyword evidence="8 15" id="KW-0997">Cell inner membrane</keyword>
<feature type="compositionally biased region" description="Low complexity" evidence="16">
    <location>
        <begin position="54"/>
        <end position="64"/>
    </location>
</feature>
<keyword evidence="9 15" id="KW-0973">c-di-GMP</keyword>
<keyword evidence="13 15" id="KW-0472">Membrane</keyword>
<gene>
    <name evidence="17" type="ORF">EV147_0685</name>
</gene>
<dbReference type="GO" id="GO:0005886">
    <property type="term" value="C:plasma membrane"/>
    <property type="evidence" value="ECO:0007669"/>
    <property type="project" value="UniProtKB-SubCell"/>
</dbReference>